<dbReference type="InterPro" id="IPR025202">
    <property type="entry name" value="PLD-like_dom"/>
</dbReference>
<dbReference type="GO" id="GO:0030572">
    <property type="term" value="F:phosphatidyltransferase activity"/>
    <property type="evidence" value="ECO:0007669"/>
    <property type="project" value="UniProtKB-ARBA"/>
</dbReference>
<evidence type="ECO:0000313" key="8">
    <source>
        <dbReference type="Proteomes" id="UP000050783"/>
    </source>
</evidence>
<dbReference type="GO" id="GO:0032049">
    <property type="term" value="P:cardiolipin biosynthetic process"/>
    <property type="evidence" value="ECO:0007669"/>
    <property type="project" value="UniProtKB-ARBA"/>
</dbReference>
<reference evidence="7 8" key="1">
    <citation type="submission" date="2015-09" db="EMBL/GenBank/DDBJ databases">
        <authorList>
            <consortium name="Swine Surveillance"/>
        </authorList>
    </citation>
    <scope>NUCLEOTIDE SEQUENCE [LARGE SCALE GENOMIC DNA]</scope>
    <source>
        <strain evidence="7 8">CECT 4292</strain>
    </source>
</reference>
<sequence>MRLVKIFVVVVAAFAFCMLLLRLAYPLPTSNFSHQTSKEPPSWHGPLGQVINAAMSRNPGKDGVRPLRNGGAAFAARAILSRDAVSSIDAQYYIWQDDITGLMLLDELRSAAQRGVRVRLLVDDNGISGLDELLAELDDMPTASVRLFNPFTLRRPKLLSYFFDFNRLNRRMHNKSITFDGVVTIVGGRNIGDIYFDYGSGTHYLDVDVIAIGPIVEEVSDAFDSYWNSGSAYDAAVILPPSKEKKLENLADAARDSVAGVGYQKAIEENALTAGLAEKTLKFEWSDVTLFSDSPLKGLGEASAEDLLVERLIQVAQQSKSSIDLVSAYFVPGKRGAEILESLARSGVDVRVLTNSLDATDVMPVHAAYMGYREDLLKSGVELFELRASREEHSDRSLPEILAGSASGLHAKVFGFDRKRVFIGSYNLDPRSAQLNTEMGLLIESPSIAATLGSQIQRPEISYRVTLSNDGTLKWTMESDSGETKSYTFDPETTKLQRTLTIFARWLPIEWML</sequence>
<dbReference type="CDD" id="cd09111">
    <property type="entry name" value="PLDc_ymdC_like_1"/>
    <property type="match status" value="1"/>
</dbReference>
<dbReference type="Proteomes" id="UP000050783">
    <property type="component" value="Unassembled WGS sequence"/>
</dbReference>
<comment type="function">
    <text evidence="1">Could be a virulence factor.</text>
</comment>
<dbReference type="PROSITE" id="PS50035">
    <property type="entry name" value="PLD"/>
    <property type="match status" value="2"/>
</dbReference>
<evidence type="ECO:0000256" key="2">
    <source>
        <dbReference type="ARBA" id="ARBA00004613"/>
    </source>
</evidence>
<proteinExistence type="predicted"/>
<dbReference type="InterPro" id="IPR001736">
    <property type="entry name" value="PLipase_D/transphosphatidylase"/>
</dbReference>
<dbReference type="STRING" id="81569.RUM4293_00697"/>
<evidence type="ECO:0000259" key="6">
    <source>
        <dbReference type="PROSITE" id="PS50035"/>
    </source>
</evidence>
<evidence type="ECO:0000313" key="7">
    <source>
        <dbReference type="EMBL" id="CUH47799.1"/>
    </source>
</evidence>
<dbReference type="PANTHER" id="PTHR21248">
    <property type="entry name" value="CARDIOLIPIN SYNTHASE"/>
    <property type="match status" value="1"/>
</dbReference>
<dbReference type="GO" id="GO:0005576">
    <property type="term" value="C:extracellular region"/>
    <property type="evidence" value="ECO:0007669"/>
    <property type="project" value="UniProtKB-SubCell"/>
</dbReference>
<name>A0A0P1EDD2_9RHOB</name>
<dbReference type="OrthoDB" id="9814092at2"/>
<evidence type="ECO:0000256" key="1">
    <source>
        <dbReference type="ARBA" id="ARBA00003145"/>
    </source>
</evidence>
<comment type="subcellular location">
    <subcellularLocation>
        <location evidence="2">Secreted</location>
    </subcellularLocation>
</comment>
<organism evidence="7 8">
    <name type="scientific">Ruegeria atlantica</name>
    <dbReference type="NCBI Taxonomy" id="81569"/>
    <lineage>
        <taxon>Bacteria</taxon>
        <taxon>Pseudomonadati</taxon>
        <taxon>Pseudomonadota</taxon>
        <taxon>Alphaproteobacteria</taxon>
        <taxon>Rhodobacterales</taxon>
        <taxon>Roseobacteraceae</taxon>
        <taxon>Ruegeria</taxon>
    </lineage>
</organism>
<accession>A0A0P1EDD2</accession>
<protein>
    <recommendedName>
        <fullName evidence="3">Phospholipase D</fullName>
    </recommendedName>
    <alternativeName>
        <fullName evidence="5">Choline phosphatase</fullName>
    </alternativeName>
</protein>
<dbReference type="RefSeq" id="WP_058277433.1">
    <property type="nucleotide sequence ID" value="NZ_CYPU01000036.1"/>
</dbReference>
<gene>
    <name evidence="7" type="primary">clsA</name>
    <name evidence="7" type="ORF">RUA4292_01975</name>
</gene>
<dbReference type="EMBL" id="CYPU01000036">
    <property type="protein sequence ID" value="CUH47799.1"/>
    <property type="molecule type" value="Genomic_DNA"/>
</dbReference>
<dbReference type="SMART" id="SM00155">
    <property type="entry name" value="PLDc"/>
    <property type="match status" value="2"/>
</dbReference>
<keyword evidence="7" id="KW-0808">Transferase</keyword>
<feature type="domain" description="PLD phosphodiesterase" evidence="6">
    <location>
        <begin position="405"/>
        <end position="432"/>
    </location>
</feature>
<feature type="domain" description="PLD phosphodiesterase" evidence="6">
    <location>
        <begin position="168"/>
        <end position="195"/>
    </location>
</feature>
<dbReference type="SUPFAM" id="SSF56024">
    <property type="entry name" value="Phospholipase D/nuclease"/>
    <property type="match status" value="2"/>
</dbReference>
<dbReference type="Pfam" id="PF13091">
    <property type="entry name" value="PLDc_2"/>
    <property type="match status" value="2"/>
</dbReference>
<dbReference type="GeneID" id="55493198"/>
<keyword evidence="4" id="KW-0964">Secreted</keyword>
<dbReference type="Gene3D" id="3.30.870.10">
    <property type="entry name" value="Endonuclease Chain A"/>
    <property type="match status" value="2"/>
</dbReference>
<evidence type="ECO:0000256" key="4">
    <source>
        <dbReference type="ARBA" id="ARBA00022525"/>
    </source>
</evidence>
<dbReference type="PANTHER" id="PTHR21248:SF12">
    <property type="entry name" value="CARDIOLIPIN SYNTHASE C"/>
    <property type="match status" value="1"/>
</dbReference>
<evidence type="ECO:0000256" key="5">
    <source>
        <dbReference type="ARBA" id="ARBA00029594"/>
    </source>
</evidence>
<dbReference type="CDD" id="cd09113">
    <property type="entry name" value="PLDc_ymdC_like_2"/>
    <property type="match status" value="1"/>
</dbReference>
<evidence type="ECO:0000256" key="3">
    <source>
        <dbReference type="ARBA" id="ARBA00018392"/>
    </source>
</evidence>
<dbReference type="AlphaFoldDB" id="A0A0P1EDD2"/>